<evidence type="ECO:0000313" key="3">
    <source>
        <dbReference type="EMBL" id="KWT92811.1"/>
    </source>
</evidence>
<dbReference type="RefSeq" id="WP_085050923.1">
    <property type="nucleotide sequence ID" value="NZ_LNQR01000019.1"/>
</dbReference>
<dbReference type="Gene3D" id="1.10.3210.10">
    <property type="entry name" value="Hypothetical protein af1432"/>
    <property type="match status" value="1"/>
</dbReference>
<dbReference type="InterPro" id="IPR021812">
    <property type="entry name" value="DUF3391"/>
</dbReference>
<dbReference type="PANTHER" id="PTHR43155">
    <property type="entry name" value="CYCLIC DI-GMP PHOSPHODIESTERASE PA4108-RELATED"/>
    <property type="match status" value="1"/>
</dbReference>
<dbReference type="PANTHER" id="PTHR43155:SF2">
    <property type="entry name" value="CYCLIC DI-GMP PHOSPHODIESTERASE PA4108"/>
    <property type="match status" value="1"/>
</dbReference>
<dbReference type="InterPro" id="IPR037522">
    <property type="entry name" value="HD_GYP_dom"/>
</dbReference>
<dbReference type="InterPro" id="IPR003607">
    <property type="entry name" value="HD/PDEase_dom"/>
</dbReference>
<dbReference type="SMART" id="SM00471">
    <property type="entry name" value="HDc"/>
    <property type="match status" value="1"/>
</dbReference>
<protein>
    <submittedName>
        <fullName evidence="3">Metal dependent phosphohydrolase</fullName>
        <ecNumber evidence="3">3.1.4.52</ecNumber>
    </submittedName>
</protein>
<organism evidence="3 4">
    <name type="scientific">Candidatus Magnetominusculus xianensis</name>
    <dbReference type="NCBI Taxonomy" id="1748249"/>
    <lineage>
        <taxon>Bacteria</taxon>
        <taxon>Pseudomonadati</taxon>
        <taxon>Nitrospirota</taxon>
        <taxon>Nitrospiria</taxon>
        <taxon>Nitrospirales</taxon>
        <taxon>Nitrospiraceae</taxon>
        <taxon>Candidatus Magnetominusculus</taxon>
    </lineage>
</organism>
<name>A0ABR5SJN8_9BACT</name>
<dbReference type="GO" id="GO:0071111">
    <property type="term" value="F:cyclic-guanylate-specific phosphodiesterase activity"/>
    <property type="evidence" value="ECO:0007669"/>
    <property type="project" value="UniProtKB-EC"/>
</dbReference>
<keyword evidence="3" id="KW-0378">Hydrolase</keyword>
<accession>A0ABR5SJN8</accession>
<dbReference type="Pfam" id="PF13487">
    <property type="entry name" value="HD_5"/>
    <property type="match status" value="1"/>
</dbReference>
<evidence type="ECO:0000259" key="2">
    <source>
        <dbReference type="PROSITE" id="PS51832"/>
    </source>
</evidence>
<dbReference type="EMBL" id="LNQR01000019">
    <property type="protein sequence ID" value="KWT92811.1"/>
    <property type="molecule type" value="Genomic_DNA"/>
</dbReference>
<dbReference type="Pfam" id="PF11871">
    <property type="entry name" value="DUF3391"/>
    <property type="match status" value="1"/>
</dbReference>
<evidence type="ECO:0000256" key="1">
    <source>
        <dbReference type="SAM" id="MobiDB-lite"/>
    </source>
</evidence>
<comment type="caution">
    <text evidence="3">The sequence shown here is derived from an EMBL/GenBank/DDBJ whole genome shotgun (WGS) entry which is preliminary data.</text>
</comment>
<proteinExistence type="predicted"/>
<dbReference type="SUPFAM" id="SSF109604">
    <property type="entry name" value="HD-domain/PDEase-like"/>
    <property type="match status" value="1"/>
</dbReference>
<gene>
    <name evidence="3" type="ORF">ASN18_0397</name>
</gene>
<dbReference type="Proteomes" id="UP000060487">
    <property type="component" value="Unassembled WGS sequence"/>
</dbReference>
<feature type="region of interest" description="Disordered" evidence="1">
    <location>
        <begin position="71"/>
        <end position="91"/>
    </location>
</feature>
<dbReference type="PROSITE" id="PS51832">
    <property type="entry name" value="HD_GYP"/>
    <property type="match status" value="1"/>
</dbReference>
<reference evidence="3 4" key="1">
    <citation type="submission" date="2015-11" db="EMBL/GenBank/DDBJ databases">
        <authorList>
            <person name="Lin W."/>
        </authorList>
    </citation>
    <scope>NUCLEOTIDE SEQUENCE [LARGE SCALE GENOMIC DNA]</scope>
    <source>
        <strain evidence="3 4">HCH-1</strain>
    </source>
</reference>
<feature type="domain" description="HD-GYP" evidence="2">
    <location>
        <begin position="228"/>
        <end position="418"/>
    </location>
</feature>
<evidence type="ECO:0000313" key="4">
    <source>
        <dbReference type="Proteomes" id="UP000060487"/>
    </source>
</evidence>
<sequence>MRKRIPTSATRIGMYVDGFDSSWFKTPFLKHHFEIKSQNQLDKILQSGIDHLYIDTEKGLDVLSDEEIYPAPTRSTPKKTAELPGKPVNNPHKQDEKAFMDYIKAINELLQIDKLCLVESTAVDFDLFVKIDMNIIPLSLPRNKKGSSVITKELLASPGDLLISRCDVQKYRNYLTMIAKDSGSTQSLASKNMLIKENARILIRELFDDHGSHEKVEACKDSVENIMSSIIDTKGLITNLFTVDKHDYYVYTHSVNVSVFCVATAFAMGIKSEADLFAIGLGSLLHDIGMITLPPEVLHKPHQRLTDFETDLLKGHIFEGLDIINLYNGIPPDTMFPLIEHHENLMGTGYPMGLKGDKLHLSGKIISITNTYDTLTTSRPGFQAVSPYEALAYLRDHNSLYDADILKEFISVLGKSSQ</sequence>
<dbReference type="CDD" id="cd00077">
    <property type="entry name" value="HDc"/>
    <property type="match status" value="1"/>
</dbReference>
<dbReference type="EC" id="3.1.4.52" evidence="3"/>
<keyword evidence="4" id="KW-1185">Reference proteome</keyword>